<evidence type="ECO:0008006" key="4">
    <source>
        <dbReference type="Google" id="ProtNLM"/>
    </source>
</evidence>
<evidence type="ECO:0000313" key="3">
    <source>
        <dbReference type="EMBL" id="MXU94535.1"/>
    </source>
</evidence>
<feature type="chain" id="PRO_5025498022" description="Secreted protein" evidence="2">
    <location>
        <begin position="25"/>
        <end position="165"/>
    </location>
</feature>
<name>A0A6B0UY45_IXORI</name>
<keyword evidence="2" id="KW-0732">Signal</keyword>
<accession>A0A6B0UY45</accession>
<dbReference type="AlphaFoldDB" id="A0A6B0UY45"/>
<keyword evidence="1" id="KW-0472">Membrane</keyword>
<feature type="signal peptide" evidence="2">
    <location>
        <begin position="1"/>
        <end position="24"/>
    </location>
</feature>
<reference evidence="3" key="1">
    <citation type="submission" date="2019-12" db="EMBL/GenBank/DDBJ databases">
        <title>An insight into the sialome of adult female Ixodes ricinus ticks feeding for 6 days.</title>
        <authorList>
            <person name="Perner J."/>
            <person name="Ribeiro J.M.C."/>
        </authorList>
    </citation>
    <scope>NUCLEOTIDE SEQUENCE</scope>
    <source>
        <strain evidence="3">Semi-engorged</strain>
        <tissue evidence="3">Salivary glands</tissue>
    </source>
</reference>
<evidence type="ECO:0000256" key="1">
    <source>
        <dbReference type="SAM" id="Phobius"/>
    </source>
</evidence>
<protein>
    <recommendedName>
        <fullName evidence="4">Secreted protein</fullName>
    </recommendedName>
</protein>
<dbReference type="EMBL" id="GIFC01012452">
    <property type="protein sequence ID" value="MXU94535.1"/>
    <property type="molecule type" value="Transcribed_RNA"/>
</dbReference>
<organism evidence="3">
    <name type="scientific">Ixodes ricinus</name>
    <name type="common">Common tick</name>
    <name type="synonym">Acarus ricinus</name>
    <dbReference type="NCBI Taxonomy" id="34613"/>
    <lineage>
        <taxon>Eukaryota</taxon>
        <taxon>Metazoa</taxon>
        <taxon>Ecdysozoa</taxon>
        <taxon>Arthropoda</taxon>
        <taxon>Chelicerata</taxon>
        <taxon>Arachnida</taxon>
        <taxon>Acari</taxon>
        <taxon>Parasitiformes</taxon>
        <taxon>Ixodida</taxon>
        <taxon>Ixodoidea</taxon>
        <taxon>Ixodidae</taxon>
        <taxon>Ixodinae</taxon>
        <taxon>Ixodes</taxon>
    </lineage>
</organism>
<proteinExistence type="predicted"/>
<feature type="transmembrane region" description="Helical" evidence="1">
    <location>
        <begin position="12"/>
        <end position="37"/>
    </location>
</feature>
<keyword evidence="1" id="KW-0812">Transmembrane</keyword>
<keyword evidence="1" id="KW-1133">Transmembrane helix</keyword>
<evidence type="ECO:0000256" key="2">
    <source>
        <dbReference type="SAM" id="SignalP"/>
    </source>
</evidence>
<sequence length="165" mass="17985">MLDFNSFTWVSMVFLNLVRSSCSAASFSAAISSGVFFRRLRLPAAKSSTSAGFSSSFFLIPYLSRICCLIFSRSSSIRRCFSFRLSSASRSASSRSCSASASASLSSEVSPSPPIWPLTALSLLPIICFATNAAMVRVPVSGHVGREPRVNQGFYNEQREVLIRR</sequence>